<feature type="compositionally biased region" description="Gly residues" evidence="9">
    <location>
        <begin position="227"/>
        <end position="239"/>
    </location>
</feature>
<dbReference type="PANTHER" id="PTHR14003">
    <property type="entry name" value="TRANSCRIPTIONAL REPRESSOR PROTEIN YY"/>
    <property type="match status" value="1"/>
</dbReference>
<comment type="similarity">
    <text evidence="1">Belongs to the krueppel C2H2-type zinc-finger protein family.</text>
</comment>
<dbReference type="Proteomes" id="UP001165122">
    <property type="component" value="Unassembled WGS sequence"/>
</dbReference>
<evidence type="ECO:0000256" key="8">
    <source>
        <dbReference type="PROSITE-ProRule" id="PRU00042"/>
    </source>
</evidence>
<dbReference type="PANTHER" id="PTHR14003:SF23">
    <property type="entry name" value="ZINC FINGER PROTEIN 143"/>
    <property type="match status" value="1"/>
</dbReference>
<dbReference type="EMBL" id="BRXW01000440">
    <property type="protein sequence ID" value="GMH54977.1"/>
    <property type="molecule type" value="Genomic_DNA"/>
</dbReference>
<comment type="caution">
    <text evidence="11">The sequence shown here is derived from an EMBL/GenBank/DDBJ whole genome shotgun (WGS) entry which is preliminary data.</text>
</comment>
<evidence type="ECO:0000256" key="9">
    <source>
        <dbReference type="SAM" id="MobiDB-lite"/>
    </source>
</evidence>
<dbReference type="GO" id="GO:0000785">
    <property type="term" value="C:chromatin"/>
    <property type="evidence" value="ECO:0007669"/>
    <property type="project" value="TreeGrafter"/>
</dbReference>
<dbReference type="FunFam" id="3.30.160.60:FF:001235">
    <property type="entry name" value="Si:ch211-119o8.6"/>
    <property type="match status" value="1"/>
</dbReference>
<dbReference type="GO" id="GO:0000978">
    <property type="term" value="F:RNA polymerase II cis-regulatory region sequence-specific DNA binding"/>
    <property type="evidence" value="ECO:0007669"/>
    <property type="project" value="TreeGrafter"/>
</dbReference>
<accession>A0A9W7DU42</accession>
<evidence type="ECO:0000256" key="5">
    <source>
        <dbReference type="ARBA" id="ARBA00022833"/>
    </source>
</evidence>
<dbReference type="AlphaFoldDB" id="A0A9W7DU42"/>
<feature type="domain" description="C2H2-type" evidence="10">
    <location>
        <begin position="142"/>
        <end position="169"/>
    </location>
</feature>
<dbReference type="GO" id="GO:0000981">
    <property type="term" value="F:DNA-binding transcription factor activity, RNA polymerase II-specific"/>
    <property type="evidence" value="ECO:0007669"/>
    <property type="project" value="TreeGrafter"/>
</dbReference>
<keyword evidence="4 8" id="KW-0863">Zinc-finger</keyword>
<dbReference type="GO" id="GO:0005667">
    <property type="term" value="C:transcription regulator complex"/>
    <property type="evidence" value="ECO:0007669"/>
    <property type="project" value="TreeGrafter"/>
</dbReference>
<protein>
    <recommendedName>
        <fullName evidence="10">C2H2-type domain-containing protein</fullName>
    </recommendedName>
</protein>
<feature type="domain" description="C2H2-type" evidence="10">
    <location>
        <begin position="114"/>
        <end position="141"/>
    </location>
</feature>
<evidence type="ECO:0000313" key="12">
    <source>
        <dbReference type="Proteomes" id="UP001165122"/>
    </source>
</evidence>
<proteinExistence type="inferred from homology"/>
<dbReference type="Pfam" id="PF00096">
    <property type="entry name" value="zf-C2H2"/>
    <property type="match status" value="4"/>
</dbReference>
<evidence type="ECO:0000256" key="7">
    <source>
        <dbReference type="ARBA" id="ARBA00023242"/>
    </source>
</evidence>
<dbReference type="PROSITE" id="PS00028">
    <property type="entry name" value="ZINC_FINGER_C2H2_1"/>
    <property type="match status" value="4"/>
</dbReference>
<evidence type="ECO:0000256" key="6">
    <source>
        <dbReference type="ARBA" id="ARBA00023125"/>
    </source>
</evidence>
<evidence type="ECO:0000256" key="3">
    <source>
        <dbReference type="ARBA" id="ARBA00022737"/>
    </source>
</evidence>
<keyword evidence="7" id="KW-0539">Nucleus</keyword>
<evidence type="ECO:0000256" key="4">
    <source>
        <dbReference type="ARBA" id="ARBA00022771"/>
    </source>
</evidence>
<evidence type="ECO:0000313" key="11">
    <source>
        <dbReference type="EMBL" id="GMH54977.1"/>
    </source>
</evidence>
<sequence>MIPPSEEILVPVTGFQATPFMMPAMIPLNMAQLVSDPPPINPLLCMPISNAFVKCTLVVAGGLNNAMPPATKAALAKPTVTVFHLCTHEGCDKKFTLKSNMRRHMQTHSGIKPFVCTVCSKKFFRKADLQTHHRTHTGEKPLGCTMCPRRFARVSDLRSHERTHTGERAHVCDVVGCGKSFTRKFDLSKHKARHKEQVQIQAQAEANFLAVTQQSMVVSDDDENSSNGGGGGGVGQEGGENGDDKSDLVTASLLLGFAAKQI</sequence>
<feature type="domain" description="C2H2-type" evidence="10">
    <location>
        <begin position="170"/>
        <end position="199"/>
    </location>
</feature>
<feature type="region of interest" description="Disordered" evidence="9">
    <location>
        <begin position="219"/>
        <end position="246"/>
    </location>
</feature>
<evidence type="ECO:0000256" key="2">
    <source>
        <dbReference type="ARBA" id="ARBA00022723"/>
    </source>
</evidence>
<dbReference type="SUPFAM" id="SSF57667">
    <property type="entry name" value="beta-beta-alpha zinc fingers"/>
    <property type="match status" value="2"/>
</dbReference>
<keyword evidence="12" id="KW-1185">Reference proteome</keyword>
<keyword evidence="5" id="KW-0862">Zinc</keyword>
<keyword evidence="6" id="KW-0238">DNA-binding</keyword>
<dbReference type="GO" id="GO:0008270">
    <property type="term" value="F:zinc ion binding"/>
    <property type="evidence" value="ECO:0007669"/>
    <property type="project" value="UniProtKB-KW"/>
</dbReference>
<gene>
    <name evidence="11" type="ORF">TrLO_g10008</name>
</gene>
<dbReference type="InterPro" id="IPR036236">
    <property type="entry name" value="Znf_C2H2_sf"/>
</dbReference>
<dbReference type="PROSITE" id="PS50157">
    <property type="entry name" value="ZINC_FINGER_C2H2_2"/>
    <property type="match status" value="4"/>
</dbReference>
<evidence type="ECO:0000256" key="1">
    <source>
        <dbReference type="ARBA" id="ARBA00006991"/>
    </source>
</evidence>
<dbReference type="SMART" id="SM00355">
    <property type="entry name" value="ZnF_C2H2"/>
    <property type="match status" value="4"/>
</dbReference>
<keyword evidence="3" id="KW-0677">Repeat</keyword>
<dbReference type="GO" id="GO:0031519">
    <property type="term" value="C:PcG protein complex"/>
    <property type="evidence" value="ECO:0007669"/>
    <property type="project" value="TreeGrafter"/>
</dbReference>
<dbReference type="Gene3D" id="3.30.160.60">
    <property type="entry name" value="Classic Zinc Finger"/>
    <property type="match status" value="4"/>
</dbReference>
<keyword evidence="2" id="KW-0479">Metal-binding</keyword>
<name>A0A9W7DU42_9STRA</name>
<feature type="domain" description="C2H2-type" evidence="10">
    <location>
        <begin position="84"/>
        <end position="113"/>
    </location>
</feature>
<dbReference type="OrthoDB" id="200553at2759"/>
<organism evidence="11 12">
    <name type="scientific">Triparma laevis f. longispina</name>
    <dbReference type="NCBI Taxonomy" id="1714387"/>
    <lineage>
        <taxon>Eukaryota</taxon>
        <taxon>Sar</taxon>
        <taxon>Stramenopiles</taxon>
        <taxon>Ochrophyta</taxon>
        <taxon>Bolidophyceae</taxon>
        <taxon>Parmales</taxon>
        <taxon>Triparmaceae</taxon>
        <taxon>Triparma</taxon>
    </lineage>
</organism>
<dbReference type="FunFam" id="3.30.160.60:FF:002343">
    <property type="entry name" value="Zinc finger protein 33A"/>
    <property type="match status" value="1"/>
</dbReference>
<reference evidence="12" key="1">
    <citation type="journal article" date="2023" name="Commun. Biol.">
        <title>Genome analysis of Parmales, the sister group of diatoms, reveals the evolutionary specialization of diatoms from phago-mixotrophs to photoautotrophs.</title>
        <authorList>
            <person name="Ban H."/>
            <person name="Sato S."/>
            <person name="Yoshikawa S."/>
            <person name="Yamada K."/>
            <person name="Nakamura Y."/>
            <person name="Ichinomiya M."/>
            <person name="Sato N."/>
            <person name="Blanc-Mathieu R."/>
            <person name="Endo H."/>
            <person name="Kuwata A."/>
            <person name="Ogata H."/>
        </authorList>
    </citation>
    <scope>NUCLEOTIDE SEQUENCE [LARGE SCALE GENOMIC DNA]</scope>
    <source>
        <strain evidence="12">NIES 3700</strain>
    </source>
</reference>
<evidence type="ECO:0000259" key="10">
    <source>
        <dbReference type="PROSITE" id="PS50157"/>
    </source>
</evidence>
<dbReference type="InterPro" id="IPR013087">
    <property type="entry name" value="Znf_C2H2_type"/>
</dbReference>